<reference evidence="2 3" key="1">
    <citation type="journal article" date="2013" name="Curr. Biol.">
        <title>The Genome of the Foraminiferan Reticulomyxa filosa.</title>
        <authorList>
            <person name="Glockner G."/>
            <person name="Hulsmann N."/>
            <person name="Schleicher M."/>
            <person name="Noegel A.A."/>
            <person name="Eichinger L."/>
            <person name="Gallinger C."/>
            <person name="Pawlowski J."/>
            <person name="Sierra R."/>
            <person name="Euteneuer U."/>
            <person name="Pillet L."/>
            <person name="Moustafa A."/>
            <person name="Platzer M."/>
            <person name="Groth M."/>
            <person name="Szafranski K."/>
            <person name="Schliwa M."/>
        </authorList>
    </citation>
    <scope>NUCLEOTIDE SEQUENCE [LARGE SCALE GENOMIC DNA]</scope>
</reference>
<dbReference type="EMBL" id="ASPP01022453">
    <property type="protein sequence ID" value="ETO11454.1"/>
    <property type="molecule type" value="Genomic_DNA"/>
</dbReference>
<protein>
    <submittedName>
        <fullName evidence="2">Uncharacterized protein</fullName>
    </submittedName>
</protein>
<evidence type="ECO:0000313" key="3">
    <source>
        <dbReference type="Proteomes" id="UP000023152"/>
    </source>
</evidence>
<evidence type="ECO:0000256" key="1">
    <source>
        <dbReference type="SAM" id="MobiDB-lite"/>
    </source>
</evidence>
<feature type="region of interest" description="Disordered" evidence="1">
    <location>
        <begin position="80"/>
        <end position="146"/>
    </location>
</feature>
<keyword evidence="3" id="KW-1185">Reference proteome</keyword>
<dbReference type="AlphaFoldDB" id="X6MC75"/>
<proteinExistence type="predicted"/>
<feature type="region of interest" description="Disordered" evidence="1">
    <location>
        <begin position="11"/>
        <end position="31"/>
    </location>
</feature>
<dbReference type="Proteomes" id="UP000023152">
    <property type="component" value="Unassembled WGS sequence"/>
</dbReference>
<feature type="compositionally biased region" description="Basic and acidic residues" evidence="1">
    <location>
        <begin position="98"/>
        <end position="125"/>
    </location>
</feature>
<sequence length="161" mass="18390">MLMINGVKKKIPPHLQKRGHIQKKKKKQAKQANSKVECSLEMQLYPIFCFIFVELEEEGTEEDNIGEKKTAATIQAIAKQNLKSDSQNNVDDNEANENNDHIDTGEEKEREKDKEKDKDKDKEEDGVSSDTSAEWFDGNEDSDSKAYGAGKIINYLIIFFF</sequence>
<feature type="compositionally biased region" description="Basic residues" evidence="1">
    <location>
        <begin position="11"/>
        <end position="29"/>
    </location>
</feature>
<evidence type="ECO:0000313" key="2">
    <source>
        <dbReference type="EMBL" id="ETO11454.1"/>
    </source>
</evidence>
<comment type="caution">
    <text evidence="2">The sequence shown here is derived from an EMBL/GenBank/DDBJ whole genome shotgun (WGS) entry which is preliminary data.</text>
</comment>
<organism evidence="2 3">
    <name type="scientific">Reticulomyxa filosa</name>
    <dbReference type="NCBI Taxonomy" id="46433"/>
    <lineage>
        <taxon>Eukaryota</taxon>
        <taxon>Sar</taxon>
        <taxon>Rhizaria</taxon>
        <taxon>Retaria</taxon>
        <taxon>Foraminifera</taxon>
        <taxon>Monothalamids</taxon>
        <taxon>Reticulomyxidae</taxon>
        <taxon>Reticulomyxa</taxon>
    </lineage>
</organism>
<name>X6MC75_RETFI</name>
<gene>
    <name evidence="2" type="ORF">RFI_25922</name>
</gene>
<accession>X6MC75</accession>